<dbReference type="SUPFAM" id="SSF53067">
    <property type="entry name" value="Actin-like ATPase domain"/>
    <property type="match status" value="2"/>
</dbReference>
<dbReference type="EMBL" id="UETB01000003">
    <property type="protein sequence ID" value="SSA40054.1"/>
    <property type="molecule type" value="Genomic_DNA"/>
</dbReference>
<evidence type="ECO:0000259" key="1">
    <source>
        <dbReference type="Pfam" id="PF00814"/>
    </source>
</evidence>
<organism evidence="2 3">
    <name type="scientific">Georgenia satyanarayanai</name>
    <dbReference type="NCBI Taxonomy" id="860221"/>
    <lineage>
        <taxon>Bacteria</taxon>
        <taxon>Bacillati</taxon>
        <taxon>Actinomycetota</taxon>
        <taxon>Actinomycetes</taxon>
        <taxon>Micrococcales</taxon>
        <taxon>Bogoriellaceae</taxon>
        <taxon>Georgenia</taxon>
    </lineage>
</organism>
<proteinExistence type="predicted"/>
<dbReference type="InterPro" id="IPR022496">
    <property type="entry name" value="T6A_TsaB"/>
</dbReference>
<feature type="domain" description="Gcp-like" evidence="1">
    <location>
        <begin position="32"/>
        <end position="134"/>
    </location>
</feature>
<dbReference type="Gene3D" id="3.30.420.40">
    <property type="match status" value="2"/>
</dbReference>
<dbReference type="InterPro" id="IPR043129">
    <property type="entry name" value="ATPase_NBD"/>
</dbReference>
<evidence type="ECO:0000313" key="3">
    <source>
        <dbReference type="Proteomes" id="UP000250222"/>
    </source>
</evidence>
<gene>
    <name evidence="2" type="ORF">SAMN05216184_103238</name>
</gene>
<keyword evidence="3" id="KW-1185">Reference proteome</keyword>
<dbReference type="GO" id="GO:0002949">
    <property type="term" value="P:tRNA threonylcarbamoyladenosine modification"/>
    <property type="evidence" value="ECO:0007669"/>
    <property type="project" value="InterPro"/>
</dbReference>
<protein>
    <submittedName>
        <fullName evidence="2">tRNA threonylcarbamoyladenosine biosynthesis protein TsaB</fullName>
    </submittedName>
</protein>
<evidence type="ECO:0000313" key="2">
    <source>
        <dbReference type="EMBL" id="SSA40054.1"/>
    </source>
</evidence>
<sequence length="234" mass="23879">MRTLCIDTSAGSAVALHDDDAGVLARARSADHRGHAERLSSLVTEVLGTAGLSATDVDRVAVGTGPAPYTGLRVGLVTALAFGRARGVPVHGVSSLDALARQVLDLHPGSTVLVLGDARRKEVYSARFRALGSDDVELLSGPRVGPAAELAADPVDAAVDEGPVVVAGPGALLYGDVLPPTPGTPDEVDAAVLARVVRARLARAEAGEAVALGTEPLYLRRPDVTPAAARKRAS</sequence>
<reference evidence="2 3" key="1">
    <citation type="submission" date="2016-10" db="EMBL/GenBank/DDBJ databases">
        <authorList>
            <person name="Cai Z."/>
        </authorList>
    </citation>
    <scope>NUCLEOTIDE SEQUENCE [LARGE SCALE GENOMIC DNA]</scope>
    <source>
        <strain evidence="2 3">CGMCC 1.10826</strain>
    </source>
</reference>
<dbReference type="RefSeq" id="WP_110851885.1">
    <property type="nucleotide sequence ID" value="NZ_QKLZ01000003.1"/>
</dbReference>
<dbReference type="Pfam" id="PF00814">
    <property type="entry name" value="TsaD"/>
    <property type="match status" value="1"/>
</dbReference>
<dbReference type="NCBIfam" id="TIGR03725">
    <property type="entry name" value="T6A_YeaZ"/>
    <property type="match status" value="1"/>
</dbReference>
<accession>A0A2Y9A6H3</accession>
<dbReference type="OrthoDB" id="9809995at2"/>
<dbReference type="AlphaFoldDB" id="A0A2Y9A6H3"/>
<name>A0A2Y9A6H3_9MICO</name>
<dbReference type="InterPro" id="IPR000905">
    <property type="entry name" value="Gcp-like_dom"/>
</dbReference>
<dbReference type="Proteomes" id="UP000250222">
    <property type="component" value="Unassembled WGS sequence"/>
</dbReference>